<sequence>MATDQVTVDIPPQMDELHEIENEHVTSPEEHNVMDTRTTLPKQSSHEEIIEIMTSPPQDEAEIVELKASPPHEDPAADNPTRIDELYKAACEILYEAARSNDWKKAYEEVFKKDPVKNSEYLTARVTDNGDTALHVAVATKSFAFGEKLIKHMKGEDLEAKNTDGNTAFFLIVASDNVRLVKQMWEKNKKLPSIRGANEMLPINMAAQSGHEKVVKFLCENFLSMSQKDKYLNEEDHLKLIHSLIRIDKYGKHALLLIFGLVKNIS</sequence>
<evidence type="ECO:0000313" key="2">
    <source>
        <dbReference type="Proteomes" id="UP001163603"/>
    </source>
</evidence>
<name>A0ACC0XJU4_9ROSI</name>
<comment type="caution">
    <text evidence="1">The sequence shown here is derived from an EMBL/GenBank/DDBJ whole genome shotgun (WGS) entry which is preliminary data.</text>
</comment>
<gene>
    <name evidence="1" type="ORF">Pint_12274</name>
</gene>
<reference evidence="2" key="1">
    <citation type="journal article" date="2023" name="G3 (Bethesda)">
        <title>Genome assembly and association tests identify interacting loci associated with vigor, precocity, and sex in interspecific pistachio rootstocks.</title>
        <authorList>
            <person name="Palmer W."/>
            <person name="Jacygrad E."/>
            <person name="Sagayaradj S."/>
            <person name="Cavanaugh K."/>
            <person name="Han R."/>
            <person name="Bertier L."/>
            <person name="Beede B."/>
            <person name="Kafkas S."/>
            <person name="Golino D."/>
            <person name="Preece J."/>
            <person name="Michelmore R."/>
        </authorList>
    </citation>
    <scope>NUCLEOTIDE SEQUENCE [LARGE SCALE GENOMIC DNA]</scope>
</reference>
<protein>
    <submittedName>
        <fullName evidence="1">Uncharacterized protein</fullName>
    </submittedName>
</protein>
<organism evidence="1 2">
    <name type="scientific">Pistacia integerrima</name>
    <dbReference type="NCBI Taxonomy" id="434235"/>
    <lineage>
        <taxon>Eukaryota</taxon>
        <taxon>Viridiplantae</taxon>
        <taxon>Streptophyta</taxon>
        <taxon>Embryophyta</taxon>
        <taxon>Tracheophyta</taxon>
        <taxon>Spermatophyta</taxon>
        <taxon>Magnoliopsida</taxon>
        <taxon>eudicotyledons</taxon>
        <taxon>Gunneridae</taxon>
        <taxon>Pentapetalae</taxon>
        <taxon>rosids</taxon>
        <taxon>malvids</taxon>
        <taxon>Sapindales</taxon>
        <taxon>Anacardiaceae</taxon>
        <taxon>Pistacia</taxon>
    </lineage>
</organism>
<dbReference type="Proteomes" id="UP001163603">
    <property type="component" value="Chromosome 12"/>
</dbReference>
<accession>A0ACC0XJU4</accession>
<evidence type="ECO:0000313" key="1">
    <source>
        <dbReference type="EMBL" id="KAJ0017931.1"/>
    </source>
</evidence>
<keyword evidence="2" id="KW-1185">Reference proteome</keyword>
<dbReference type="EMBL" id="CM047747">
    <property type="protein sequence ID" value="KAJ0017931.1"/>
    <property type="molecule type" value="Genomic_DNA"/>
</dbReference>
<proteinExistence type="predicted"/>